<protein>
    <submittedName>
        <fullName evidence="2">Uncharacterized protein</fullName>
    </submittedName>
</protein>
<feature type="region of interest" description="Disordered" evidence="1">
    <location>
        <begin position="65"/>
        <end position="95"/>
    </location>
</feature>
<name>K0SIR5_THAOC</name>
<feature type="region of interest" description="Disordered" evidence="1">
    <location>
        <begin position="1"/>
        <end position="22"/>
    </location>
</feature>
<accession>K0SIR5</accession>
<feature type="compositionally biased region" description="Low complexity" evidence="1">
    <location>
        <begin position="321"/>
        <end position="340"/>
    </location>
</feature>
<sequence length="394" mass="42097">MIFESTCDKAASPRPHFDSESTKHGLNASGILLMHFDFAPQYQKLSLGVLLYALLSSFQSLAVPPRFSSTSKKDDGSKRPQWRGPTPIFYPNGTDVTTPHNVSGLDESRHDVSTASTSRVRVACFLNLGVHHVVTATPNSPSKLRRIKRAAAMSNSERRPSASTSIDCPSRVVYCRMRPRPWSIQARSLTVGPYLSTADPSIASYDECPCSSRLRIPSGCALSLLAPPSSSRDESWLLRARFRLAAPPARRAPVVRGIVPPPPADGPAQVILAVHVVSYASLDEIDPLNSTLTAGQNIPRLLMQGSKLLVKCRVPTAGRSGAPTVAGGTAGGAPTVAGGTSSPSNALHDHPLSPAASHSKRMRPYTAKTLVMPSYARPRNPHSSFPSDSNASTP</sequence>
<keyword evidence="3" id="KW-1185">Reference proteome</keyword>
<evidence type="ECO:0000313" key="2">
    <source>
        <dbReference type="EMBL" id="EJK66113.1"/>
    </source>
</evidence>
<evidence type="ECO:0000256" key="1">
    <source>
        <dbReference type="SAM" id="MobiDB-lite"/>
    </source>
</evidence>
<organism evidence="2 3">
    <name type="scientific">Thalassiosira oceanica</name>
    <name type="common">Marine diatom</name>
    <dbReference type="NCBI Taxonomy" id="159749"/>
    <lineage>
        <taxon>Eukaryota</taxon>
        <taxon>Sar</taxon>
        <taxon>Stramenopiles</taxon>
        <taxon>Ochrophyta</taxon>
        <taxon>Bacillariophyta</taxon>
        <taxon>Coscinodiscophyceae</taxon>
        <taxon>Thalassiosirophycidae</taxon>
        <taxon>Thalassiosirales</taxon>
        <taxon>Thalassiosiraceae</taxon>
        <taxon>Thalassiosira</taxon>
    </lineage>
</organism>
<feature type="compositionally biased region" description="Polar residues" evidence="1">
    <location>
        <begin position="381"/>
        <end position="394"/>
    </location>
</feature>
<proteinExistence type="predicted"/>
<comment type="caution">
    <text evidence="2">The sequence shown here is derived from an EMBL/GenBank/DDBJ whole genome shotgun (WGS) entry which is preliminary data.</text>
</comment>
<evidence type="ECO:0000313" key="3">
    <source>
        <dbReference type="Proteomes" id="UP000266841"/>
    </source>
</evidence>
<dbReference type="Proteomes" id="UP000266841">
    <property type="component" value="Unassembled WGS sequence"/>
</dbReference>
<reference evidence="2 3" key="1">
    <citation type="journal article" date="2012" name="Genome Biol.">
        <title>Genome and low-iron response of an oceanic diatom adapted to chronic iron limitation.</title>
        <authorList>
            <person name="Lommer M."/>
            <person name="Specht M."/>
            <person name="Roy A.S."/>
            <person name="Kraemer L."/>
            <person name="Andreson R."/>
            <person name="Gutowska M.A."/>
            <person name="Wolf J."/>
            <person name="Bergner S.V."/>
            <person name="Schilhabel M.B."/>
            <person name="Klostermeier U.C."/>
            <person name="Beiko R.G."/>
            <person name="Rosenstiel P."/>
            <person name="Hippler M."/>
            <person name="Laroche J."/>
        </authorList>
    </citation>
    <scope>NUCLEOTIDE SEQUENCE [LARGE SCALE GENOMIC DNA]</scope>
    <source>
        <strain evidence="2 3">CCMP1005</strain>
    </source>
</reference>
<dbReference type="EMBL" id="AGNL01015256">
    <property type="protein sequence ID" value="EJK66113.1"/>
    <property type="molecule type" value="Genomic_DNA"/>
</dbReference>
<feature type="region of interest" description="Disordered" evidence="1">
    <location>
        <begin position="318"/>
        <end position="394"/>
    </location>
</feature>
<gene>
    <name evidence="2" type="ORF">THAOC_12980</name>
</gene>
<dbReference type="AlphaFoldDB" id="K0SIR5"/>